<evidence type="ECO:0000313" key="3">
    <source>
        <dbReference type="WBParaSite" id="HCON_00023280-00001"/>
    </source>
</evidence>
<reference evidence="3" key="1">
    <citation type="submission" date="2020-12" db="UniProtKB">
        <authorList>
            <consortium name="WormBaseParasite"/>
        </authorList>
    </citation>
    <scope>IDENTIFICATION</scope>
    <source>
        <strain evidence="3">MHco3</strain>
    </source>
</reference>
<keyword evidence="2" id="KW-1185">Reference proteome</keyword>
<feature type="compositionally biased region" description="Low complexity" evidence="1">
    <location>
        <begin position="468"/>
        <end position="479"/>
    </location>
</feature>
<name>A0A7I4XYB9_HAECO</name>
<dbReference type="OMA" id="ELWLLTW"/>
<dbReference type="GO" id="GO:0009653">
    <property type="term" value="P:anatomical structure morphogenesis"/>
    <property type="evidence" value="ECO:0007669"/>
    <property type="project" value="TreeGrafter"/>
</dbReference>
<dbReference type="InterPro" id="IPR011333">
    <property type="entry name" value="SKP1/BTB/POZ_sf"/>
</dbReference>
<evidence type="ECO:0000313" key="2">
    <source>
        <dbReference type="Proteomes" id="UP000025227"/>
    </source>
</evidence>
<dbReference type="Proteomes" id="UP000025227">
    <property type="component" value="Unplaced"/>
</dbReference>
<dbReference type="PANTHER" id="PTHR23312:SF8">
    <property type="entry name" value="ARMADILLO REPEAT-CONTAINING PROTEIN 5"/>
    <property type="match status" value="1"/>
</dbReference>
<proteinExistence type="predicted"/>
<dbReference type="SUPFAM" id="SSF48371">
    <property type="entry name" value="ARM repeat"/>
    <property type="match status" value="1"/>
</dbReference>
<feature type="compositionally biased region" description="Polar residues" evidence="1">
    <location>
        <begin position="18"/>
        <end position="38"/>
    </location>
</feature>
<accession>A0A7I4XYB9</accession>
<dbReference type="InterPro" id="IPR011989">
    <property type="entry name" value="ARM-like"/>
</dbReference>
<protein>
    <submittedName>
        <fullName evidence="3">BTB domain-containing protein</fullName>
    </submittedName>
</protein>
<dbReference type="WBParaSite" id="HCON_00023280-00001">
    <property type="protein sequence ID" value="HCON_00023280-00001"/>
    <property type="gene ID" value="HCON_00023280"/>
</dbReference>
<sequence>MGAKRIRLDPEDEDSRDSNSMSSCGGNETTPSTSTSAEVNVEDLKSPDPLVIEKALKKLKGFLRTKAAIVKFMTARSSEVFPVLIALLIKTSTDIPNQVPQWLSILRETISVIANCCNYSVTACMKMAGSKITHIAVRIFESSLVKQECKTSMARLVANMCMHKEPAGCIASNSSLVDRLVLMLEPDDSASTQALRAIRGLVYCSYMKVVLLSNAGHYLGKMLAAGKNATCVVEVLTALARRRVRDIGRQLAGSDCAGHLLKLFFSDEVQGAKELALMLCEGSTDMRDRMGDALAIQGVVESADDSAMNCKLLTTFAQEAWGRAALRESGALDFLISRLSSTSFNSSDKLAIVQPLRHFIHDTNGMAHLVRNRVFINTVIKDVQEFLAEFRVECVPEIITDEDLYRPDSPLLMEIESGLQKKSDREESSRLHKDYSFLWGYTTPSSPAHSTWSSPLYSPPSSGAGSPSSAFSISPLASPNSSHGRLSDTGFDTDEGDSLKGQGDSRNEPQVNLANNALAEKVIESELWLLTWQAQEDANLPYLGREDIVNTILSYLSLAPSPDYRIGRVLRRLACSRLSMDSLLCMQFHTRVLHTLCIVPCRVVRYAKRCVRCERAAEFGKEVLREFASHVDSDFGDSFLVKRLSSDDFTTRVVAAIAKIALIRDRFRLGRMTSGQLPALDLLFESIRTLLLRDDFPAIANDTTYTGGPPLCAQIIGAISTLISPQRLRQILEIDAAVRPQERGQCMVEKNVTNPEENMEMLVFETKEGEVLARVSMDAICGSSQYFQGMFTSDLFEKCSGRRRFLFNPEEEDCTAEDFTRFLHYLAGCRSQCTAISSAHTCVALIRLSDRYLCPALSEFVCSPHGPVRRILSGETLPVFLPVVLLAQTHERLVAMCLLTLIRYCTSSLVVDALRSICQSQLLVDTFIEQMKALTSSSQ</sequence>
<dbReference type="GO" id="GO:0005829">
    <property type="term" value="C:cytosol"/>
    <property type="evidence" value="ECO:0007669"/>
    <property type="project" value="TreeGrafter"/>
</dbReference>
<dbReference type="PANTHER" id="PTHR23312">
    <property type="entry name" value="ARMC5 ARMADILLO REPEAT-CONTAINING -RELATED"/>
    <property type="match status" value="1"/>
</dbReference>
<dbReference type="OrthoDB" id="5820640at2759"/>
<organism evidence="2 3">
    <name type="scientific">Haemonchus contortus</name>
    <name type="common">Barber pole worm</name>
    <dbReference type="NCBI Taxonomy" id="6289"/>
    <lineage>
        <taxon>Eukaryota</taxon>
        <taxon>Metazoa</taxon>
        <taxon>Ecdysozoa</taxon>
        <taxon>Nematoda</taxon>
        <taxon>Chromadorea</taxon>
        <taxon>Rhabditida</taxon>
        <taxon>Rhabditina</taxon>
        <taxon>Rhabditomorpha</taxon>
        <taxon>Strongyloidea</taxon>
        <taxon>Trichostrongylidae</taxon>
        <taxon>Haemonchus</taxon>
    </lineage>
</organism>
<dbReference type="Gene3D" id="3.30.710.10">
    <property type="entry name" value="Potassium Channel Kv1.1, Chain A"/>
    <property type="match status" value="1"/>
</dbReference>
<evidence type="ECO:0000256" key="1">
    <source>
        <dbReference type="SAM" id="MobiDB-lite"/>
    </source>
</evidence>
<dbReference type="Gene3D" id="1.25.10.10">
    <property type="entry name" value="Leucine-rich Repeat Variant"/>
    <property type="match status" value="1"/>
</dbReference>
<dbReference type="AlphaFoldDB" id="A0A7I4XYB9"/>
<dbReference type="InterPro" id="IPR016024">
    <property type="entry name" value="ARM-type_fold"/>
</dbReference>
<feature type="region of interest" description="Disordered" evidence="1">
    <location>
        <begin position="468"/>
        <end position="510"/>
    </location>
</feature>
<feature type="region of interest" description="Disordered" evidence="1">
    <location>
        <begin position="1"/>
        <end position="39"/>
    </location>
</feature>